<dbReference type="SUPFAM" id="SSF69754">
    <property type="entry name" value="Ribosome binding protein Y (YfiA homologue)"/>
    <property type="match status" value="1"/>
</dbReference>
<protein>
    <recommendedName>
        <fullName evidence="3">HPF/RaiA family ribosome-associated protein</fullName>
    </recommendedName>
</protein>
<dbReference type="Gene3D" id="3.30.160.100">
    <property type="entry name" value="Ribosome hibernation promotion factor-like"/>
    <property type="match status" value="1"/>
</dbReference>
<evidence type="ECO:0000313" key="2">
    <source>
        <dbReference type="Proteomes" id="UP000248536"/>
    </source>
</evidence>
<dbReference type="InterPro" id="IPR036567">
    <property type="entry name" value="RHF-like"/>
</dbReference>
<dbReference type="EMBL" id="CP030104">
    <property type="protein sequence ID" value="AWX45046.1"/>
    <property type="molecule type" value="Genomic_DNA"/>
</dbReference>
<keyword evidence="2" id="KW-1185">Reference proteome</keyword>
<evidence type="ECO:0008006" key="3">
    <source>
        <dbReference type="Google" id="ProtNLM"/>
    </source>
</evidence>
<proteinExistence type="predicted"/>
<reference evidence="1 2" key="1">
    <citation type="submission" date="2018-06" db="EMBL/GenBank/DDBJ databases">
        <title>Spongiibacterium sp. HME9304 Genome sequencing and assembly.</title>
        <authorList>
            <person name="Kang H."/>
            <person name="Kim H."/>
            <person name="Joh K."/>
        </authorList>
    </citation>
    <scope>NUCLEOTIDE SEQUENCE [LARGE SCALE GENOMIC DNA]</scope>
    <source>
        <strain evidence="1 2">HME9304</strain>
    </source>
</reference>
<dbReference type="KEGG" id="spon:HME9304_02054"/>
<dbReference type="OrthoDB" id="9808702at2"/>
<dbReference type="Pfam" id="PF02482">
    <property type="entry name" value="Ribosomal_S30AE"/>
    <property type="match status" value="1"/>
</dbReference>
<dbReference type="Proteomes" id="UP000248536">
    <property type="component" value="Chromosome"/>
</dbReference>
<accession>A0A2Z4LTB5</accession>
<evidence type="ECO:0000313" key="1">
    <source>
        <dbReference type="EMBL" id="AWX45046.1"/>
    </source>
</evidence>
<organism evidence="1 2">
    <name type="scientific">Flagellimonas maritima</name>
    <dbReference type="NCBI Taxonomy" id="1383885"/>
    <lineage>
        <taxon>Bacteria</taxon>
        <taxon>Pseudomonadati</taxon>
        <taxon>Bacteroidota</taxon>
        <taxon>Flavobacteriia</taxon>
        <taxon>Flavobacteriales</taxon>
        <taxon>Flavobacteriaceae</taxon>
        <taxon>Flagellimonas</taxon>
    </lineage>
</organism>
<gene>
    <name evidence="1" type="ORF">HME9304_02054</name>
</gene>
<dbReference type="InterPro" id="IPR003489">
    <property type="entry name" value="RHF/RaiA"/>
</dbReference>
<sequence>MVVNIQYQKMKASESLNKILLKKLDKIGERYSWVIKANVLFKLENDRTGAQSNICEIELSAPGPRLFAKSKTDNFEKSMADTINELNKQLEKRQGVFIRH</sequence>
<dbReference type="AlphaFoldDB" id="A0A2Z4LTB5"/>
<dbReference type="RefSeq" id="WP_112378469.1">
    <property type="nucleotide sequence ID" value="NZ_CP030104.1"/>
</dbReference>
<name>A0A2Z4LTB5_9FLAO</name>